<dbReference type="EMBL" id="QLSZ01000001">
    <property type="protein sequence ID" value="RAR75471.1"/>
    <property type="molecule type" value="Genomic_DNA"/>
</dbReference>
<organism evidence="1 2">
    <name type="scientific">Flavobacterium aciduliphilum</name>
    <dbReference type="NCBI Taxonomy" id="1101402"/>
    <lineage>
        <taxon>Bacteria</taxon>
        <taxon>Pseudomonadati</taxon>
        <taxon>Bacteroidota</taxon>
        <taxon>Flavobacteriia</taxon>
        <taxon>Flavobacteriales</taxon>
        <taxon>Flavobacteriaceae</taxon>
        <taxon>Flavobacterium</taxon>
    </lineage>
</organism>
<gene>
    <name evidence="1" type="ORF">CLV55_101167</name>
</gene>
<proteinExistence type="predicted"/>
<evidence type="ECO:0000313" key="1">
    <source>
        <dbReference type="EMBL" id="RAR75471.1"/>
    </source>
</evidence>
<sequence length="188" mass="21491">MKYIFLLLVVLSQISCDSRSNDNLNNQAQQNKILLLKVDYQTNTFEGGNEFIFPNQTSTFTVSNQYSPPADFGNIKLFYSELNTKLFDGDIIWMGEGQIHFPTSFLPANQYNYINTFVAVPDPVFENVFNPSGTSYNYSQIFDAIRYLEIVNNYRANNPSATAKLFLYTPGVGIGDPSKWKWIFILKN</sequence>
<dbReference type="AlphaFoldDB" id="A0A328YN36"/>
<name>A0A328YN36_9FLAO</name>
<keyword evidence="2" id="KW-1185">Reference proteome</keyword>
<dbReference type="OrthoDB" id="1339516at2"/>
<dbReference type="RefSeq" id="WP_112111844.1">
    <property type="nucleotide sequence ID" value="NZ_QLSZ01000001.1"/>
</dbReference>
<protein>
    <submittedName>
        <fullName evidence="1">Uncharacterized protein</fullName>
    </submittedName>
</protein>
<comment type="caution">
    <text evidence="1">The sequence shown here is derived from an EMBL/GenBank/DDBJ whole genome shotgun (WGS) entry which is preliminary data.</text>
</comment>
<reference evidence="1 2" key="1">
    <citation type="submission" date="2018-06" db="EMBL/GenBank/DDBJ databases">
        <title>Genomic Encyclopedia of Archaeal and Bacterial Type Strains, Phase II (KMG-II): from individual species to whole genera.</title>
        <authorList>
            <person name="Goeker M."/>
        </authorList>
    </citation>
    <scope>NUCLEOTIDE SEQUENCE [LARGE SCALE GENOMIC DNA]</scope>
    <source>
        <strain evidence="1 2">DSM 25663</strain>
    </source>
</reference>
<accession>A0A328YN36</accession>
<evidence type="ECO:0000313" key="2">
    <source>
        <dbReference type="Proteomes" id="UP000248840"/>
    </source>
</evidence>
<dbReference type="Proteomes" id="UP000248840">
    <property type="component" value="Unassembled WGS sequence"/>
</dbReference>